<dbReference type="EMBL" id="KZ819353">
    <property type="protein sequence ID" value="PWN45975.1"/>
    <property type="molecule type" value="Genomic_DNA"/>
</dbReference>
<protein>
    <recommendedName>
        <fullName evidence="9">Endoglucanase</fullName>
        <ecNumber evidence="9">3.2.1.4</ecNumber>
    </recommendedName>
</protein>
<feature type="active site" evidence="8">
    <location>
        <position position="507"/>
    </location>
</feature>
<dbReference type="PANTHER" id="PTHR22298">
    <property type="entry name" value="ENDO-1,4-BETA-GLUCANASE"/>
    <property type="match status" value="1"/>
</dbReference>
<evidence type="ECO:0000259" key="12">
    <source>
        <dbReference type="Pfam" id="PF00759"/>
    </source>
</evidence>
<dbReference type="PROSITE" id="PS00592">
    <property type="entry name" value="GH9_2"/>
    <property type="match status" value="1"/>
</dbReference>
<dbReference type="InterPro" id="IPR001701">
    <property type="entry name" value="Glyco_hydro_9"/>
</dbReference>
<evidence type="ECO:0000313" key="13">
    <source>
        <dbReference type="EMBL" id="PWN45975.1"/>
    </source>
</evidence>
<keyword evidence="4 9" id="KW-0136">Cellulose degradation</keyword>
<keyword evidence="14" id="KW-1185">Reference proteome</keyword>
<name>A0A316WFB2_9BASI</name>
<keyword evidence="3 8" id="KW-0378">Hydrolase</keyword>
<dbReference type="Proteomes" id="UP000245783">
    <property type="component" value="Unassembled WGS sequence"/>
</dbReference>
<evidence type="ECO:0000256" key="6">
    <source>
        <dbReference type="ARBA" id="ARBA00023295"/>
    </source>
</evidence>
<sequence length="654" mass="70735">MRLCNSRKAAQWSLLAVFSALLLCQGARGQRQVSLQATDSSDVVTSSTYLDTAGSTDSGSSAAPTPTSSTLPIGSAAVSTVDDDDDPSAAASAWQPPPTQSATVPSPNGAYPNPQWSSLLGKTLYFYDIQRAGQLPSNFRVQWRDSSSTSDGSDEGLDLTKGFFDAGNFIKATLPLSWTLQQLAWAGAMYGESFDSTGQTKYLNRTMRVGLDWLLEASSKPDTVVVQVGRLDDNYWGPASGIPQNRPSYTVTRDNPGTDIFAAVSATMALGALLYSGTAIPAGLNQNGTVASLRDDAYASRLQQRAISMMQLAQSATPQQVYQKAQPYGAQAYPSSDFNDELILAATWLAALTGQQQYAQYALDVFNDNGFPWTSGALNWDSKVAATPVAMLQAAVLRPELSSVFNVDTLRDKSEVWLDAAVDNKMSSFFYTPGALPWWKGDSDGTSMNPMMNAAFLSAIYGPFARGSKVNKYAGWTNFLIDYVLGKNPMNTVYVIGASPNSPLNAHSSMASGGRDISEIDTSPPVMAHTLWGGVLGGPDRKDRFFDQRSDYTQSEPTVDLVSPMVFLSAQRIATRAADPYYVSNLADKPRKVAKRPKSSSQVALEAALPTVLIVLALAIAGFVAFKKRDTIRQWSRQRRMKKIGVSYKKEDFV</sequence>
<evidence type="ECO:0000256" key="10">
    <source>
        <dbReference type="SAM" id="MobiDB-lite"/>
    </source>
</evidence>
<dbReference type="GeneID" id="37038558"/>
<organism evidence="13 14">
    <name type="scientific">Ceraceosorus guamensis</name>
    <dbReference type="NCBI Taxonomy" id="1522189"/>
    <lineage>
        <taxon>Eukaryota</taxon>
        <taxon>Fungi</taxon>
        <taxon>Dikarya</taxon>
        <taxon>Basidiomycota</taxon>
        <taxon>Ustilaginomycotina</taxon>
        <taxon>Exobasidiomycetes</taxon>
        <taxon>Ceraceosorales</taxon>
        <taxon>Ceraceosoraceae</taxon>
        <taxon>Ceraceosorus</taxon>
    </lineage>
</organism>
<dbReference type="STRING" id="1522189.A0A316WFB2"/>
<dbReference type="OrthoDB" id="10257085at2759"/>
<comment type="catalytic activity">
    <reaction evidence="1 9">
        <text>Endohydrolysis of (1-&gt;4)-beta-D-glucosidic linkages in cellulose, lichenin and cereal beta-D-glucans.</text>
        <dbReference type="EC" id="3.2.1.4"/>
    </reaction>
</comment>
<evidence type="ECO:0000256" key="7">
    <source>
        <dbReference type="ARBA" id="ARBA00023326"/>
    </source>
</evidence>
<dbReference type="Gene3D" id="1.50.10.10">
    <property type="match status" value="1"/>
</dbReference>
<evidence type="ECO:0000256" key="1">
    <source>
        <dbReference type="ARBA" id="ARBA00000966"/>
    </source>
</evidence>
<evidence type="ECO:0000256" key="9">
    <source>
        <dbReference type="RuleBase" id="RU361166"/>
    </source>
</evidence>
<dbReference type="SUPFAM" id="SSF48208">
    <property type="entry name" value="Six-hairpin glycosidases"/>
    <property type="match status" value="1"/>
</dbReference>
<feature type="signal peptide" evidence="9">
    <location>
        <begin position="1"/>
        <end position="29"/>
    </location>
</feature>
<keyword evidence="6 8" id="KW-0326">Glycosidase</keyword>
<keyword evidence="11" id="KW-1133">Transmembrane helix</keyword>
<keyword evidence="11" id="KW-0472">Membrane</keyword>
<evidence type="ECO:0000256" key="8">
    <source>
        <dbReference type="PROSITE-ProRule" id="PRU10059"/>
    </source>
</evidence>
<feature type="region of interest" description="Disordered" evidence="10">
    <location>
        <begin position="51"/>
        <end position="110"/>
    </location>
</feature>
<feature type="compositionally biased region" description="Low complexity" evidence="10">
    <location>
        <begin position="51"/>
        <end position="80"/>
    </location>
</feature>
<dbReference type="InterPro" id="IPR018221">
    <property type="entry name" value="Glyco_hydro_9_His_AS"/>
</dbReference>
<keyword evidence="5 8" id="KW-0119">Carbohydrate metabolism</keyword>
<dbReference type="GO" id="GO:0030245">
    <property type="term" value="P:cellulose catabolic process"/>
    <property type="evidence" value="ECO:0007669"/>
    <property type="project" value="UniProtKB-KW"/>
</dbReference>
<keyword evidence="11" id="KW-0812">Transmembrane</keyword>
<evidence type="ECO:0000256" key="5">
    <source>
        <dbReference type="ARBA" id="ARBA00023277"/>
    </source>
</evidence>
<dbReference type="EC" id="3.2.1.4" evidence="9"/>
<dbReference type="RefSeq" id="XP_025373135.1">
    <property type="nucleotide sequence ID" value="XM_025516688.1"/>
</dbReference>
<keyword evidence="7 8" id="KW-0624">Polysaccharide degradation</keyword>
<evidence type="ECO:0000256" key="3">
    <source>
        <dbReference type="ARBA" id="ARBA00022801"/>
    </source>
</evidence>
<dbReference type="Pfam" id="PF00759">
    <property type="entry name" value="Glyco_hydro_9"/>
    <property type="match status" value="1"/>
</dbReference>
<proteinExistence type="inferred from homology"/>
<dbReference type="InParanoid" id="A0A316WFB2"/>
<evidence type="ECO:0000256" key="11">
    <source>
        <dbReference type="SAM" id="Phobius"/>
    </source>
</evidence>
<evidence type="ECO:0000313" key="14">
    <source>
        <dbReference type="Proteomes" id="UP000245783"/>
    </source>
</evidence>
<evidence type="ECO:0000256" key="2">
    <source>
        <dbReference type="ARBA" id="ARBA00007072"/>
    </source>
</evidence>
<feature type="chain" id="PRO_5016431284" description="Endoglucanase" evidence="9">
    <location>
        <begin position="30"/>
        <end position="654"/>
    </location>
</feature>
<evidence type="ECO:0000256" key="4">
    <source>
        <dbReference type="ARBA" id="ARBA00023001"/>
    </source>
</evidence>
<gene>
    <name evidence="13" type="ORF">IE81DRAFT_357170</name>
</gene>
<dbReference type="InterPro" id="IPR008928">
    <property type="entry name" value="6-hairpin_glycosidase_sf"/>
</dbReference>
<dbReference type="GO" id="GO:0008810">
    <property type="term" value="F:cellulase activity"/>
    <property type="evidence" value="ECO:0007669"/>
    <property type="project" value="UniProtKB-EC"/>
</dbReference>
<dbReference type="AlphaFoldDB" id="A0A316WFB2"/>
<accession>A0A316WFB2</accession>
<feature type="transmembrane region" description="Helical" evidence="11">
    <location>
        <begin position="607"/>
        <end position="626"/>
    </location>
</feature>
<feature type="domain" description="Glycoside hydrolase family 9" evidence="12">
    <location>
        <begin position="117"/>
        <end position="568"/>
    </location>
</feature>
<keyword evidence="9" id="KW-0732">Signal</keyword>
<comment type="similarity">
    <text evidence="2 8 9">Belongs to the glycosyl hydrolase 9 (cellulase E) family.</text>
</comment>
<reference evidence="13 14" key="1">
    <citation type="journal article" date="2018" name="Mol. Biol. Evol.">
        <title>Broad Genomic Sampling Reveals a Smut Pathogenic Ancestry of the Fungal Clade Ustilaginomycotina.</title>
        <authorList>
            <person name="Kijpornyongpan T."/>
            <person name="Mondo S.J."/>
            <person name="Barry K."/>
            <person name="Sandor L."/>
            <person name="Lee J."/>
            <person name="Lipzen A."/>
            <person name="Pangilinan J."/>
            <person name="LaButti K."/>
            <person name="Hainaut M."/>
            <person name="Henrissat B."/>
            <person name="Grigoriev I.V."/>
            <person name="Spatafora J.W."/>
            <person name="Aime M.C."/>
        </authorList>
    </citation>
    <scope>NUCLEOTIDE SEQUENCE [LARGE SCALE GENOMIC DNA]</scope>
    <source>
        <strain evidence="13 14">MCA 4658</strain>
    </source>
</reference>
<dbReference type="InterPro" id="IPR012341">
    <property type="entry name" value="6hp_glycosidase-like_sf"/>
</dbReference>